<evidence type="ECO:0000256" key="1">
    <source>
        <dbReference type="SAM" id="MobiDB-lite"/>
    </source>
</evidence>
<keyword evidence="3" id="KW-1185">Reference proteome</keyword>
<protein>
    <submittedName>
        <fullName evidence="2">Uncharacterized protein</fullName>
    </submittedName>
</protein>
<proteinExistence type="predicted"/>
<feature type="region of interest" description="Disordered" evidence="1">
    <location>
        <begin position="192"/>
        <end position="215"/>
    </location>
</feature>
<reference evidence="2 3" key="1">
    <citation type="submission" date="2016-03" db="EMBL/GenBank/DDBJ databases">
        <title>Trachymyrmex septentrionalis WGS genome.</title>
        <authorList>
            <person name="Nygaard S."/>
            <person name="Hu H."/>
            <person name="Boomsma J."/>
            <person name="Zhang G."/>
        </authorList>
    </citation>
    <scope>NUCLEOTIDE SEQUENCE [LARGE SCALE GENOMIC DNA]</scope>
    <source>
        <strain evidence="2">Tsep2-gDNA-1</strain>
        <tissue evidence="2">Whole body</tissue>
    </source>
</reference>
<accession>A0A151JZH1</accession>
<organism evidence="2 3">
    <name type="scientific">Trachymyrmex septentrionalis</name>
    <dbReference type="NCBI Taxonomy" id="34720"/>
    <lineage>
        <taxon>Eukaryota</taxon>
        <taxon>Metazoa</taxon>
        <taxon>Ecdysozoa</taxon>
        <taxon>Arthropoda</taxon>
        <taxon>Hexapoda</taxon>
        <taxon>Insecta</taxon>
        <taxon>Pterygota</taxon>
        <taxon>Neoptera</taxon>
        <taxon>Endopterygota</taxon>
        <taxon>Hymenoptera</taxon>
        <taxon>Apocrita</taxon>
        <taxon>Aculeata</taxon>
        <taxon>Formicoidea</taxon>
        <taxon>Formicidae</taxon>
        <taxon>Myrmicinae</taxon>
        <taxon>Trachymyrmex</taxon>
    </lineage>
</organism>
<gene>
    <name evidence="2" type="ORF">ALC56_03167</name>
</gene>
<dbReference type="Proteomes" id="UP000078541">
    <property type="component" value="Unassembled WGS sequence"/>
</dbReference>
<feature type="compositionally biased region" description="Basic and acidic residues" evidence="1">
    <location>
        <begin position="205"/>
        <end position="215"/>
    </location>
</feature>
<dbReference type="EMBL" id="KQ981374">
    <property type="protein sequence ID" value="KYN42407.1"/>
    <property type="molecule type" value="Genomic_DNA"/>
</dbReference>
<dbReference type="AlphaFoldDB" id="A0A151JZH1"/>
<name>A0A151JZH1_9HYME</name>
<evidence type="ECO:0000313" key="3">
    <source>
        <dbReference type="Proteomes" id="UP000078541"/>
    </source>
</evidence>
<evidence type="ECO:0000313" key="2">
    <source>
        <dbReference type="EMBL" id="KYN42407.1"/>
    </source>
</evidence>
<sequence length="244" mass="27193">MLSVINVQRIVGVRDSPMRITARNIGQLPRRKLGKLGVKRNSESAVYNYAQSSALPRSGSPAFISSYAFHRAIDGLKKKRWIRERGGRQASKEDGLERSHVATRRGLNTLRMVSFRRTGATVSVVAQQHVLTYSMKHRARCATMFFNRVVCSELPLMTSDKSKTLQSVCTTPSQNFQSIERGQLQFHRNPLTAPHRAGSIRATKVKGDEVLPHGKALEDRTIGRPASNSIVSDDSFPSIDHILT</sequence>